<feature type="transmembrane region" description="Helical" evidence="2">
    <location>
        <begin position="360"/>
        <end position="381"/>
    </location>
</feature>
<reference evidence="3 4" key="1">
    <citation type="journal article" date="2023" name="Commun. Biol.">
        <title>Genome analysis of Parmales, the sister group of diatoms, reveals the evolutionary specialization of diatoms from phago-mixotrophs to photoautotrophs.</title>
        <authorList>
            <person name="Ban H."/>
            <person name="Sato S."/>
            <person name="Yoshikawa S."/>
            <person name="Yamada K."/>
            <person name="Nakamura Y."/>
            <person name="Ichinomiya M."/>
            <person name="Sato N."/>
            <person name="Blanc-Mathieu R."/>
            <person name="Endo H."/>
            <person name="Kuwata A."/>
            <person name="Ogata H."/>
        </authorList>
    </citation>
    <scope>NUCLEOTIDE SEQUENCE [LARGE SCALE GENOMIC DNA]</scope>
</reference>
<protein>
    <recommendedName>
        <fullName evidence="5">Odorant receptor</fullName>
    </recommendedName>
</protein>
<comment type="caution">
    <text evidence="3">The sequence shown here is derived from an EMBL/GenBank/DDBJ whole genome shotgun (WGS) entry which is preliminary data.</text>
</comment>
<evidence type="ECO:0008006" key="5">
    <source>
        <dbReference type="Google" id="ProtNLM"/>
    </source>
</evidence>
<feature type="transmembrane region" description="Helical" evidence="2">
    <location>
        <begin position="185"/>
        <end position="205"/>
    </location>
</feature>
<keyword evidence="2" id="KW-0472">Membrane</keyword>
<sequence>MSVAVQPTISNRPGASVTSGSPRSQKGSLTDRVHKAKTNVKDTRQRRNSFHGAGGRVGDDLDVPEVLRTINRIARVFTVGCSRPKQSLFHQRLISCLLSLMFAASIFIVDKSRRNGNIALFAELGIFCIFLIFGLSYRSTREDLPFDNVLCRMHARTIQILTKGRRPDLVERTDALLRTGVVRRFMVMPVVIALMAYPLIILSLCRGMGPLENITVCATITVLHTTSMVWSSGWYIASQLHALQIEMLQDELTVAFDDLSKSKEKGETARASGHSTKLLEAITGQGRKGEDARELLVAESEFFDEDWVMKMTIAYIDIGKSMAVTSSHGGMAAARGIAAQVASAGLLGLSMLFTEITIDVLFVVIVLLALVIQPLAIPLVANDALKNLQNLAFECYEELMAHNLIYKHDEENLAGIKYKQTVNAAAHFLNIVQTSSNIGLMFGSVRFSADHIKKLLHVSFSASVVVLRTGNLSSITAVFVGGGGNSTTVVSS</sequence>
<feature type="region of interest" description="Disordered" evidence="1">
    <location>
        <begin position="1"/>
        <end position="56"/>
    </location>
</feature>
<evidence type="ECO:0000313" key="4">
    <source>
        <dbReference type="Proteomes" id="UP001165060"/>
    </source>
</evidence>
<evidence type="ECO:0000256" key="2">
    <source>
        <dbReference type="SAM" id="Phobius"/>
    </source>
</evidence>
<accession>A0ABQ6MYR5</accession>
<dbReference type="EMBL" id="BRYB01000690">
    <property type="protein sequence ID" value="GMI35464.1"/>
    <property type="molecule type" value="Genomic_DNA"/>
</dbReference>
<name>A0ABQ6MYR5_9STRA</name>
<keyword evidence="2" id="KW-0812">Transmembrane</keyword>
<feature type="compositionally biased region" description="Basic and acidic residues" evidence="1">
    <location>
        <begin position="29"/>
        <end position="45"/>
    </location>
</feature>
<keyword evidence="4" id="KW-1185">Reference proteome</keyword>
<dbReference type="Proteomes" id="UP001165060">
    <property type="component" value="Unassembled WGS sequence"/>
</dbReference>
<keyword evidence="2" id="KW-1133">Transmembrane helix</keyword>
<feature type="transmembrane region" description="Helical" evidence="2">
    <location>
        <begin position="118"/>
        <end position="137"/>
    </location>
</feature>
<feature type="compositionally biased region" description="Polar residues" evidence="1">
    <location>
        <begin position="1"/>
        <end position="28"/>
    </location>
</feature>
<evidence type="ECO:0000313" key="3">
    <source>
        <dbReference type="EMBL" id="GMI35464.1"/>
    </source>
</evidence>
<proteinExistence type="predicted"/>
<feature type="transmembrane region" description="Helical" evidence="2">
    <location>
        <begin position="89"/>
        <end position="109"/>
    </location>
</feature>
<organism evidence="3 4">
    <name type="scientific">Tetraparma gracilis</name>
    <dbReference type="NCBI Taxonomy" id="2962635"/>
    <lineage>
        <taxon>Eukaryota</taxon>
        <taxon>Sar</taxon>
        <taxon>Stramenopiles</taxon>
        <taxon>Ochrophyta</taxon>
        <taxon>Bolidophyceae</taxon>
        <taxon>Parmales</taxon>
        <taxon>Triparmaceae</taxon>
        <taxon>Tetraparma</taxon>
    </lineage>
</organism>
<feature type="transmembrane region" description="Helical" evidence="2">
    <location>
        <begin position="332"/>
        <end position="354"/>
    </location>
</feature>
<gene>
    <name evidence="3" type="ORF">TeGR_g7096</name>
</gene>
<evidence type="ECO:0000256" key="1">
    <source>
        <dbReference type="SAM" id="MobiDB-lite"/>
    </source>
</evidence>